<evidence type="ECO:0000313" key="3">
    <source>
        <dbReference type="Proteomes" id="UP001472677"/>
    </source>
</evidence>
<feature type="region of interest" description="Disordered" evidence="1">
    <location>
        <begin position="56"/>
        <end position="77"/>
    </location>
</feature>
<reference evidence="2 3" key="1">
    <citation type="journal article" date="2024" name="G3 (Bethesda)">
        <title>Genome assembly of Hibiscus sabdariffa L. provides insights into metabolisms of medicinal natural products.</title>
        <authorList>
            <person name="Kim T."/>
        </authorList>
    </citation>
    <scope>NUCLEOTIDE SEQUENCE [LARGE SCALE GENOMIC DNA]</scope>
    <source>
        <strain evidence="2">TK-2024</strain>
        <tissue evidence="2">Old leaves</tissue>
    </source>
</reference>
<protein>
    <submittedName>
        <fullName evidence="2">Uncharacterized protein</fullName>
    </submittedName>
</protein>
<keyword evidence="3" id="KW-1185">Reference proteome</keyword>
<organism evidence="2 3">
    <name type="scientific">Hibiscus sabdariffa</name>
    <name type="common">roselle</name>
    <dbReference type="NCBI Taxonomy" id="183260"/>
    <lineage>
        <taxon>Eukaryota</taxon>
        <taxon>Viridiplantae</taxon>
        <taxon>Streptophyta</taxon>
        <taxon>Embryophyta</taxon>
        <taxon>Tracheophyta</taxon>
        <taxon>Spermatophyta</taxon>
        <taxon>Magnoliopsida</taxon>
        <taxon>eudicotyledons</taxon>
        <taxon>Gunneridae</taxon>
        <taxon>Pentapetalae</taxon>
        <taxon>rosids</taxon>
        <taxon>malvids</taxon>
        <taxon>Malvales</taxon>
        <taxon>Malvaceae</taxon>
        <taxon>Malvoideae</taxon>
        <taxon>Hibiscus</taxon>
    </lineage>
</organism>
<dbReference type="Proteomes" id="UP001472677">
    <property type="component" value="Unassembled WGS sequence"/>
</dbReference>
<sequence length="110" mass="12482">MDSTPPLRGSLWLPIRVLNRQWEVSRHSDSTAISDIGADGKDEHYDCIPSLPGWHRARSMPTPSDLQPPPRHPTLRWIDPPRILSTICKKRPALNRSRFGPKTKAQGLML</sequence>
<gene>
    <name evidence="2" type="ORF">V6N12_020215</name>
</gene>
<proteinExistence type="predicted"/>
<evidence type="ECO:0000256" key="1">
    <source>
        <dbReference type="SAM" id="MobiDB-lite"/>
    </source>
</evidence>
<dbReference type="EMBL" id="JBBPBM010000101">
    <property type="protein sequence ID" value="KAK8508434.1"/>
    <property type="molecule type" value="Genomic_DNA"/>
</dbReference>
<name>A0ABR2BNF6_9ROSI</name>
<evidence type="ECO:0000313" key="2">
    <source>
        <dbReference type="EMBL" id="KAK8508434.1"/>
    </source>
</evidence>
<accession>A0ABR2BNF6</accession>
<comment type="caution">
    <text evidence="2">The sequence shown here is derived from an EMBL/GenBank/DDBJ whole genome shotgun (WGS) entry which is preliminary data.</text>
</comment>